<dbReference type="STRING" id="387005.A0A183HL96"/>
<accession>A0A183HL96</accession>
<proteinExistence type="predicted"/>
<evidence type="ECO:0000256" key="1">
    <source>
        <dbReference type="SAM" id="MobiDB-lite"/>
    </source>
</evidence>
<dbReference type="Proteomes" id="UP000267606">
    <property type="component" value="Unassembled WGS sequence"/>
</dbReference>
<dbReference type="EMBL" id="UZAJ01009190">
    <property type="protein sequence ID" value="VDO54812.1"/>
    <property type="molecule type" value="Genomic_DNA"/>
</dbReference>
<evidence type="ECO:0000313" key="4">
    <source>
        <dbReference type="WBParaSite" id="OFLC_0000825701-mRNA-1"/>
    </source>
</evidence>
<sequence length="141" mass="15678">MKSRVNTGSGNVWNENKECNYNNIEFNFMKTSVNFETSMSKQGHKARANLPAGGFLAIGRDVPSTSEVSRTKPQVHKRELPQLSSGVLKKPRLDFSGKILTSTPSTSSVKRAGVDDSRWRSFCAEVGVFTKFHTNIKIIVQ</sequence>
<keyword evidence="3" id="KW-1185">Reference proteome</keyword>
<reference evidence="2 3" key="2">
    <citation type="submission" date="2018-11" db="EMBL/GenBank/DDBJ databases">
        <authorList>
            <consortium name="Pathogen Informatics"/>
        </authorList>
    </citation>
    <scope>NUCLEOTIDE SEQUENCE [LARGE SCALE GENOMIC DNA]</scope>
</reference>
<dbReference type="AlphaFoldDB" id="A0A183HL96"/>
<gene>
    <name evidence="2" type="ORF">OFLC_LOCUS8256</name>
</gene>
<name>A0A183HL96_9BILA</name>
<organism evidence="4">
    <name type="scientific">Onchocerca flexuosa</name>
    <dbReference type="NCBI Taxonomy" id="387005"/>
    <lineage>
        <taxon>Eukaryota</taxon>
        <taxon>Metazoa</taxon>
        <taxon>Ecdysozoa</taxon>
        <taxon>Nematoda</taxon>
        <taxon>Chromadorea</taxon>
        <taxon>Rhabditida</taxon>
        <taxon>Spirurina</taxon>
        <taxon>Spiruromorpha</taxon>
        <taxon>Filarioidea</taxon>
        <taxon>Onchocercidae</taxon>
        <taxon>Onchocerca</taxon>
    </lineage>
</organism>
<evidence type="ECO:0000313" key="2">
    <source>
        <dbReference type="EMBL" id="VDO54812.1"/>
    </source>
</evidence>
<feature type="region of interest" description="Disordered" evidence="1">
    <location>
        <begin position="63"/>
        <end position="83"/>
    </location>
</feature>
<evidence type="ECO:0000313" key="3">
    <source>
        <dbReference type="Proteomes" id="UP000267606"/>
    </source>
</evidence>
<dbReference type="WBParaSite" id="OFLC_0000825701-mRNA-1">
    <property type="protein sequence ID" value="OFLC_0000825701-mRNA-1"/>
    <property type="gene ID" value="OFLC_0000825701"/>
</dbReference>
<protein>
    <submittedName>
        <fullName evidence="2 4">Uncharacterized protein</fullName>
    </submittedName>
</protein>
<feature type="compositionally biased region" description="Polar residues" evidence="1">
    <location>
        <begin position="63"/>
        <end position="72"/>
    </location>
</feature>
<reference evidence="4" key="1">
    <citation type="submission" date="2016-06" db="UniProtKB">
        <authorList>
            <consortium name="WormBaseParasite"/>
        </authorList>
    </citation>
    <scope>IDENTIFICATION</scope>
</reference>